<dbReference type="InterPro" id="IPR002068">
    <property type="entry name" value="A-crystallin/Hsp20_dom"/>
</dbReference>
<dbReference type="PANTHER" id="PTHR11527">
    <property type="entry name" value="HEAT-SHOCK PROTEIN 20 FAMILY MEMBER"/>
    <property type="match status" value="1"/>
</dbReference>
<dbReference type="CDD" id="cd06464">
    <property type="entry name" value="ACD_sHsps-like"/>
    <property type="match status" value="1"/>
</dbReference>
<dbReference type="SUPFAM" id="SSF49764">
    <property type="entry name" value="HSP20-like chaperones"/>
    <property type="match status" value="1"/>
</dbReference>
<evidence type="ECO:0000259" key="3">
    <source>
        <dbReference type="PROSITE" id="PS01031"/>
    </source>
</evidence>
<comment type="caution">
    <text evidence="4">The sequence shown here is derived from an EMBL/GenBank/DDBJ whole genome shotgun (WGS) entry which is preliminary data.</text>
</comment>
<sequence length="130" mass="14425">MTDKNLTVQNEKSLATGDNLRERYVAPAVDIFETDEGLTFMADVPGMSKDDLRVDINNGILTIEGRAGSETPGKRIYSEFAPAGYYRQFHLPELLDGDKAQAELQAGVLTLHLPKVEAARPKRIEIKTIH</sequence>
<evidence type="ECO:0000256" key="1">
    <source>
        <dbReference type="PROSITE-ProRule" id="PRU00285"/>
    </source>
</evidence>
<dbReference type="OrthoDB" id="9792695at2"/>
<dbReference type="InterPro" id="IPR008978">
    <property type="entry name" value="HSP20-like_chaperone"/>
</dbReference>
<evidence type="ECO:0000256" key="2">
    <source>
        <dbReference type="RuleBase" id="RU003616"/>
    </source>
</evidence>
<dbReference type="AlphaFoldDB" id="A0A2K2HAD3"/>
<name>A0A2K2HAD3_9BACT</name>
<feature type="domain" description="SHSP" evidence="3">
    <location>
        <begin position="20"/>
        <end position="130"/>
    </location>
</feature>
<dbReference type="EMBL" id="PPFX01000015">
    <property type="protein sequence ID" value="PNU20266.1"/>
    <property type="molecule type" value="Genomic_DNA"/>
</dbReference>
<gene>
    <name evidence="4" type="ORF">C2E25_08135</name>
</gene>
<dbReference type="InterPro" id="IPR031107">
    <property type="entry name" value="Small_HSP"/>
</dbReference>
<dbReference type="PROSITE" id="PS01031">
    <property type="entry name" value="SHSP"/>
    <property type="match status" value="1"/>
</dbReference>
<comment type="similarity">
    <text evidence="1 2">Belongs to the small heat shock protein (HSP20) family.</text>
</comment>
<evidence type="ECO:0000313" key="4">
    <source>
        <dbReference type="EMBL" id="PNU20266.1"/>
    </source>
</evidence>
<organism evidence="4 5">
    <name type="scientific">Geothermobacter hydrogeniphilus</name>
    <dbReference type="NCBI Taxonomy" id="1969733"/>
    <lineage>
        <taxon>Bacteria</taxon>
        <taxon>Pseudomonadati</taxon>
        <taxon>Thermodesulfobacteriota</taxon>
        <taxon>Desulfuromonadia</taxon>
        <taxon>Desulfuromonadales</taxon>
        <taxon>Geothermobacteraceae</taxon>
        <taxon>Geothermobacter</taxon>
    </lineage>
</organism>
<reference evidence="4 5" key="1">
    <citation type="journal article" date="2018" name="Genome Announc.">
        <title>Genome Sequence of Geothermobacter sp. HR-1 Iron Reducer from the Loihi Seamount.</title>
        <authorList>
            <person name="Smith H."/>
            <person name="Abuyen K."/>
            <person name="Tremblay J."/>
            <person name="Savalia P."/>
            <person name="Perez-Rodriguez I."/>
            <person name="Emerson D."/>
            <person name="Tully B."/>
            <person name="Amend J."/>
        </authorList>
    </citation>
    <scope>NUCLEOTIDE SEQUENCE [LARGE SCALE GENOMIC DNA]</scope>
    <source>
        <strain evidence="4 5">HR-1</strain>
    </source>
</reference>
<dbReference type="Proteomes" id="UP000236340">
    <property type="component" value="Unassembled WGS sequence"/>
</dbReference>
<accession>A0A2K2HAD3</accession>
<dbReference type="RefSeq" id="WP_103115262.1">
    <property type="nucleotide sequence ID" value="NZ_PPFX01000015.1"/>
</dbReference>
<dbReference type="Gene3D" id="2.60.40.790">
    <property type="match status" value="1"/>
</dbReference>
<evidence type="ECO:0000313" key="5">
    <source>
        <dbReference type="Proteomes" id="UP000236340"/>
    </source>
</evidence>
<dbReference type="Pfam" id="PF00011">
    <property type="entry name" value="HSP20"/>
    <property type="match status" value="1"/>
</dbReference>
<proteinExistence type="inferred from homology"/>
<protein>
    <submittedName>
        <fullName evidence="4">Molecular chaperone</fullName>
    </submittedName>
</protein>